<dbReference type="OrthoDB" id="9796131at2"/>
<protein>
    <submittedName>
        <fullName evidence="1">Uncharacterized protein</fullName>
    </submittedName>
</protein>
<evidence type="ECO:0000313" key="1">
    <source>
        <dbReference type="EMBL" id="AGP41498.1"/>
    </source>
</evidence>
<dbReference type="PATRIC" id="fig|1254432.3.peg.10772"/>
<organism evidence="1 2">
    <name type="scientific">Sorangium cellulosum So0157-2</name>
    <dbReference type="NCBI Taxonomy" id="1254432"/>
    <lineage>
        <taxon>Bacteria</taxon>
        <taxon>Pseudomonadati</taxon>
        <taxon>Myxococcota</taxon>
        <taxon>Polyangia</taxon>
        <taxon>Polyangiales</taxon>
        <taxon>Polyangiaceae</taxon>
        <taxon>Sorangium</taxon>
    </lineage>
</organism>
<dbReference type="HOGENOM" id="CLU_008328_0_0_7"/>
<dbReference type="AlphaFoldDB" id="S4YF35"/>
<dbReference type="KEGG" id="scu:SCE1572_47650"/>
<reference evidence="1 2" key="1">
    <citation type="journal article" date="2013" name="Sci. Rep.">
        <title>Extraordinary expansion of a Sorangium cellulosum genome from an alkaline milieu.</title>
        <authorList>
            <person name="Han K."/>
            <person name="Li Z.F."/>
            <person name="Peng R."/>
            <person name="Zhu L.P."/>
            <person name="Zhou T."/>
            <person name="Wang L.G."/>
            <person name="Li S.G."/>
            <person name="Zhang X.B."/>
            <person name="Hu W."/>
            <person name="Wu Z.H."/>
            <person name="Qin N."/>
            <person name="Li Y.Z."/>
        </authorList>
    </citation>
    <scope>NUCLEOTIDE SEQUENCE [LARGE SCALE GENOMIC DNA]</scope>
    <source>
        <strain evidence="1 2">So0157-2</strain>
    </source>
</reference>
<name>S4YF35_SORCE</name>
<dbReference type="EMBL" id="CP003969">
    <property type="protein sequence ID" value="AGP41498.1"/>
    <property type="molecule type" value="Genomic_DNA"/>
</dbReference>
<proteinExistence type="predicted"/>
<dbReference type="STRING" id="1254432.SCE1572_47650"/>
<gene>
    <name evidence="1" type="ORF">SCE1572_47650</name>
</gene>
<dbReference type="eggNOG" id="COG3299">
    <property type="taxonomic scope" value="Bacteria"/>
</dbReference>
<evidence type="ECO:0000313" key="2">
    <source>
        <dbReference type="Proteomes" id="UP000014803"/>
    </source>
</evidence>
<dbReference type="Proteomes" id="UP000014803">
    <property type="component" value="Chromosome"/>
</dbReference>
<dbReference type="RefSeq" id="WP_020741365.1">
    <property type="nucleotide sequence ID" value="NC_021658.1"/>
</dbReference>
<sequence>MSAPWLVWSEPEAQAGLQGIDYVELALLPTPEAPVEADLILHLQEAWPGSFTEKSLSLTGGRRVTDLAFSLVAEDPVARTVTLKIHGIGDASDYTVTLLDGAGLPVHPFFASSVFVFTVDCERGDCRPLAEEAPRPPRQRPAIDLSTKDYAGFMALLAGWVRVKNPHWADLASASLERVLVELLAHHGDLLSYYQDRVAAEAFLDTASQRYSLRQHATLLGTQLFDGTAAETVLAFSSAGDGYIPEGVEVTTPEGIGDAEVTFYLTERTRALAAHNHLPLAAWPGAAGASVPAGATELLLWGEVRGLLPGQKIAIVQGAFFGLVPFSQVVSITSVRHDELPGWVASPSGAPHTGLSRVTVVAIDPPLERAVRPWDAALGCRIYGNLGPARFGKRSTPHISEIRLVERELRDDRHNYVIERRPGFTRSILRALRLPEGPVVFEAQRTAAGVLTSRPILEVAIGGEPWERVEHLHNAQSYDRHYVATADEDGSLWLELGDGAHGKAVELLADTEPMPLSPPALRLDYRIGAPIAGNVGAGVLTRFVPGQTALAGLAGLEVVNVLPGTGGRQPETRDAARLRVPASLRNGPMERAVSLADYADGARSVPGVARAAARLLGGPFNAVLVLVDPVGQSGLTEALERAVFARIDALRMAGREHFVSAPDYVPVEVALALCVEPGALPHRVRDAVLAALLPGRDESPGFFHPDRLSFGEELELGDVLAAVQGVPGVRSVKALRFRKLKVASSGPVEARIALGPTEVIRMDGDAGYPENGKLRVLVVGVDPGVTETDFIIEEAS</sequence>
<accession>S4YF35</accession>